<dbReference type="InterPro" id="IPR029058">
    <property type="entry name" value="AB_hydrolase_fold"/>
</dbReference>
<dbReference type="EMBL" id="BAABJX010000044">
    <property type="protein sequence ID" value="GAA4842011.1"/>
    <property type="molecule type" value="Genomic_DNA"/>
</dbReference>
<dbReference type="PRINTS" id="PR00412">
    <property type="entry name" value="EPOXHYDRLASE"/>
</dbReference>
<name>A0ABP9DF69_9BACT</name>
<evidence type="ECO:0000313" key="2">
    <source>
        <dbReference type="EMBL" id="GAA4842011.1"/>
    </source>
</evidence>
<dbReference type="InterPro" id="IPR000639">
    <property type="entry name" value="Epox_hydrolase-like"/>
</dbReference>
<keyword evidence="2" id="KW-0378">Hydrolase</keyword>
<dbReference type="Proteomes" id="UP001500298">
    <property type="component" value="Unassembled WGS sequence"/>
</dbReference>
<dbReference type="InterPro" id="IPR050266">
    <property type="entry name" value="AB_hydrolase_sf"/>
</dbReference>
<feature type="domain" description="AB hydrolase-1" evidence="1">
    <location>
        <begin position="28"/>
        <end position="269"/>
    </location>
</feature>
<gene>
    <name evidence="2" type="ORF">GCM10023331_28730</name>
</gene>
<dbReference type="PANTHER" id="PTHR43798:SF5">
    <property type="entry name" value="MONOACYLGLYCEROL LIPASE ABHD6"/>
    <property type="match status" value="1"/>
</dbReference>
<evidence type="ECO:0000313" key="3">
    <source>
        <dbReference type="Proteomes" id="UP001500298"/>
    </source>
</evidence>
<comment type="caution">
    <text evidence="2">The sequence shown here is derived from an EMBL/GenBank/DDBJ whole genome shotgun (WGS) entry which is preliminary data.</text>
</comment>
<proteinExistence type="predicted"/>
<dbReference type="RefSeq" id="WP_345372971.1">
    <property type="nucleotide sequence ID" value="NZ_BAABJX010000044.1"/>
</dbReference>
<keyword evidence="3" id="KW-1185">Reference proteome</keyword>
<dbReference type="GO" id="GO:0016787">
    <property type="term" value="F:hydrolase activity"/>
    <property type="evidence" value="ECO:0007669"/>
    <property type="project" value="UniProtKB-KW"/>
</dbReference>
<organism evidence="2 3">
    <name type="scientific">Algivirga pacifica</name>
    <dbReference type="NCBI Taxonomy" id="1162670"/>
    <lineage>
        <taxon>Bacteria</taxon>
        <taxon>Pseudomonadati</taxon>
        <taxon>Bacteroidota</taxon>
        <taxon>Cytophagia</taxon>
        <taxon>Cytophagales</taxon>
        <taxon>Flammeovirgaceae</taxon>
        <taxon>Algivirga</taxon>
    </lineage>
</organism>
<reference evidence="3" key="1">
    <citation type="journal article" date="2019" name="Int. J. Syst. Evol. Microbiol.">
        <title>The Global Catalogue of Microorganisms (GCM) 10K type strain sequencing project: providing services to taxonomists for standard genome sequencing and annotation.</title>
        <authorList>
            <consortium name="The Broad Institute Genomics Platform"/>
            <consortium name="The Broad Institute Genome Sequencing Center for Infectious Disease"/>
            <person name="Wu L."/>
            <person name="Ma J."/>
        </authorList>
    </citation>
    <scope>NUCLEOTIDE SEQUENCE [LARGE SCALE GENOMIC DNA]</scope>
    <source>
        <strain evidence="3">JCM 18326</strain>
    </source>
</reference>
<evidence type="ECO:0000259" key="1">
    <source>
        <dbReference type="Pfam" id="PF00561"/>
    </source>
</evidence>
<protein>
    <submittedName>
        <fullName evidence="2">Alpha/beta hydrolase</fullName>
    </submittedName>
</protein>
<dbReference type="PANTHER" id="PTHR43798">
    <property type="entry name" value="MONOACYLGLYCEROL LIPASE"/>
    <property type="match status" value="1"/>
</dbReference>
<sequence>MGKRNTYSVGGNTLSVIEMGDSADPVAIFLHGIPASAELWRSSMSRIAQDGWYCMAPDLPGFGQTEIKVKDPSAYTLEGMAKLLLQWMMQEGLGEVWLISHDIGGGVAQWMLSEKPLLFTKATFSNSIAGDSWPVKDVAPMIKAAKTKMFAWMALLGFFKKKDLHRAIAKTFRQQPIEMDEFECIFYDGKFSNFQRAKKFQKMLRSLDNKYTQEILGKLSLVNVPVQLVWAMDDIYQPWGISGVMLKEAFPKATVTQIHNCGHFLQIDDVDSYTEALLR</sequence>
<dbReference type="InterPro" id="IPR000073">
    <property type="entry name" value="AB_hydrolase_1"/>
</dbReference>
<dbReference type="Pfam" id="PF00561">
    <property type="entry name" value="Abhydrolase_1"/>
    <property type="match status" value="1"/>
</dbReference>
<accession>A0ABP9DF69</accession>
<dbReference type="SUPFAM" id="SSF53474">
    <property type="entry name" value="alpha/beta-Hydrolases"/>
    <property type="match status" value="1"/>
</dbReference>
<dbReference type="Gene3D" id="3.40.50.1820">
    <property type="entry name" value="alpha/beta hydrolase"/>
    <property type="match status" value="1"/>
</dbReference>